<dbReference type="Proteomes" id="UP000732298">
    <property type="component" value="Unassembled WGS sequence"/>
</dbReference>
<dbReference type="EMBL" id="JACQPB010000053">
    <property type="protein sequence ID" value="MBI4210954.1"/>
    <property type="molecule type" value="Genomic_DNA"/>
</dbReference>
<evidence type="ECO:0000256" key="1">
    <source>
        <dbReference type="ARBA" id="ARBA00022649"/>
    </source>
</evidence>
<dbReference type="AlphaFoldDB" id="A0A8T3YK99"/>
<dbReference type="Pfam" id="PF02697">
    <property type="entry name" value="VAPB_antitox"/>
    <property type="match status" value="1"/>
</dbReference>
<organism evidence="2 3">
    <name type="scientific">Candidatus Iainarchaeum sp</name>
    <dbReference type="NCBI Taxonomy" id="3101447"/>
    <lineage>
        <taxon>Archaea</taxon>
        <taxon>Candidatus Iainarchaeota</taxon>
        <taxon>Candidatus Iainarchaeia</taxon>
        <taxon>Candidatus Iainarchaeales</taxon>
        <taxon>Candidatus Iainarchaeaceae</taxon>
        <taxon>Candidatus Iainarchaeum</taxon>
    </lineage>
</organism>
<sequence length="71" mass="8229">MSRIISVADDVYEELTARKGKDSYSTVIRKAFAEKKTNRDALQAFMGKGGVDERRVKELGKEWKKWSERYA</sequence>
<keyword evidence="1" id="KW-1277">Toxin-antitoxin system</keyword>
<protein>
    <submittedName>
        <fullName evidence="2">Antitoxin</fullName>
    </submittedName>
</protein>
<accession>A0A8T3YK99</accession>
<dbReference type="InterPro" id="IPR003847">
    <property type="entry name" value="Put_antitoxin"/>
</dbReference>
<comment type="caution">
    <text evidence="2">The sequence shown here is derived from an EMBL/GenBank/DDBJ whole genome shotgun (WGS) entry which is preliminary data.</text>
</comment>
<gene>
    <name evidence="2" type="ORF">HY544_05640</name>
</gene>
<proteinExistence type="predicted"/>
<reference evidence="2" key="1">
    <citation type="submission" date="2020-07" db="EMBL/GenBank/DDBJ databases">
        <title>Huge and variable diversity of episymbiotic CPR bacteria and DPANN archaea in groundwater ecosystems.</title>
        <authorList>
            <person name="He C.Y."/>
            <person name="Keren R."/>
            <person name="Whittaker M."/>
            <person name="Farag I.F."/>
            <person name="Doudna J."/>
            <person name="Cate J.H.D."/>
            <person name="Banfield J.F."/>
        </authorList>
    </citation>
    <scope>NUCLEOTIDE SEQUENCE</scope>
    <source>
        <strain evidence="2">NC_groundwater_1296_Ag_S-0.2um_52_80</strain>
    </source>
</reference>
<evidence type="ECO:0000313" key="3">
    <source>
        <dbReference type="Proteomes" id="UP000732298"/>
    </source>
</evidence>
<evidence type="ECO:0000313" key="2">
    <source>
        <dbReference type="EMBL" id="MBI4210954.1"/>
    </source>
</evidence>
<name>A0A8T3YK99_9ARCH</name>